<dbReference type="CDD" id="cd17522">
    <property type="entry name" value="RMtype1_S_MjaORF1531P-TRD1-CR1_like"/>
    <property type="match status" value="1"/>
</dbReference>
<gene>
    <name evidence="6" type="ORF">AL1_16420</name>
</gene>
<dbReference type="Gene3D" id="1.10.287.1120">
    <property type="entry name" value="Bipartite methylase S protein"/>
    <property type="match status" value="1"/>
</dbReference>
<organism evidence="6 7">
    <name type="scientific">Alistipes shahii WAL 8301</name>
    <dbReference type="NCBI Taxonomy" id="717959"/>
    <lineage>
        <taxon>Bacteria</taxon>
        <taxon>Pseudomonadati</taxon>
        <taxon>Bacteroidota</taxon>
        <taxon>Bacteroidia</taxon>
        <taxon>Bacteroidales</taxon>
        <taxon>Rikenellaceae</taxon>
        <taxon>Alistipes</taxon>
    </lineage>
</organism>
<keyword evidence="6" id="KW-0540">Nuclease</keyword>
<dbReference type="Gene3D" id="3.90.220.20">
    <property type="entry name" value="DNA methylase specificity domains"/>
    <property type="match status" value="2"/>
</dbReference>
<reference evidence="6 7" key="1">
    <citation type="submission" date="2010-03" db="EMBL/GenBank/DDBJ databases">
        <title>The genome sequence of Alistipes shahii WAL 8301.</title>
        <authorList>
            <consortium name="metaHIT consortium -- http://www.metahit.eu/"/>
            <person name="Pajon A."/>
            <person name="Turner K."/>
            <person name="Parkhill J."/>
        </authorList>
    </citation>
    <scope>NUCLEOTIDE SEQUENCE [LARGE SCALE GENOMIC DNA]</scope>
    <source>
        <strain evidence="6 7">WAL 8301</strain>
    </source>
</reference>
<dbReference type="InterPro" id="IPR000055">
    <property type="entry name" value="Restrct_endonuc_typeI_TRD"/>
</dbReference>
<keyword evidence="6" id="KW-0255">Endonuclease</keyword>
<dbReference type="KEGG" id="ash:AL1_16420"/>
<keyword evidence="3" id="KW-0238">DNA-binding</keyword>
<dbReference type="PANTHER" id="PTHR30408">
    <property type="entry name" value="TYPE-1 RESTRICTION ENZYME ECOKI SPECIFICITY PROTEIN"/>
    <property type="match status" value="1"/>
</dbReference>
<dbReference type="BioCyc" id="ASHA717959:AL1_RS07685-MONOMER"/>
<evidence type="ECO:0000256" key="3">
    <source>
        <dbReference type="ARBA" id="ARBA00023125"/>
    </source>
</evidence>
<comment type="similarity">
    <text evidence="1">Belongs to the type-I restriction system S methylase family.</text>
</comment>
<accession>D4IM79</accession>
<dbReference type="AlphaFoldDB" id="D4IM79"/>
<dbReference type="PATRIC" id="fig|717959.3.peg.92"/>
<dbReference type="GeneID" id="92757007"/>
<evidence type="ECO:0000256" key="1">
    <source>
        <dbReference type="ARBA" id="ARBA00010923"/>
    </source>
</evidence>
<proteinExistence type="inferred from homology"/>
<keyword evidence="6" id="KW-0378">Hydrolase</keyword>
<protein>
    <submittedName>
        <fullName evidence="6">Restriction endonuclease S subunits</fullName>
        <ecNumber evidence="6">3.1.21.3</ecNumber>
    </submittedName>
</protein>
<dbReference type="RefSeq" id="WP_015546935.1">
    <property type="nucleotide sequence ID" value="NC_021030.1"/>
</dbReference>
<sequence length="404" mass="45678">MVKPITAMTHDTDIPQGYKATALGVIPQKWEVKFLGDLLSRCTNGLTYDVSITCGIPVTRIETISTGEINYAKVGYIPNESGYETFRMQKGDILYSHINSLSQIGKVAYYKGDKEIYHGMNLLLLRANESLDKQYLYYTLLTDHMRHMAQVIAKPAVNQASISTSDLKRVKIAVPPLAEQRKIAEVLGVWDEAIEKQARLIEKLALRKRGLMQRLLSAKLRLPGFSDPWKELKINKITIIRKGEQVNKDVLFSNAKYPVINGGITPSGYLDIYNTKANTITISEGGNSCDYVNFMTTPFWSGGHCYTIEAKDGINNLCIYQLLKNNEKYIMSLRVGSGLPNIQIKDLGNLKFMIPTYQEQTAIAEVLTASDREIELAKEKLERLRRQKRGLMQQLLTGKKRVKY</sequence>
<evidence type="ECO:0000256" key="2">
    <source>
        <dbReference type="ARBA" id="ARBA00022747"/>
    </source>
</evidence>
<reference evidence="6 7" key="2">
    <citation type="submission" date="2010-03" db="EMBL/GenBank/DDBJ databases">
        <authorList>
            <person name="Pajon A."/>
        </authorList>
    </citation>
    <scope>NUCLEOTIDE SEQUENCE [LARGE SCALE GENOMIC DNA]</scope>
    <source>
        <strain evidence="6 7">WAL 8301</strain>
    </source>
</reference>
<feature type="domain" description="Type I restriction modification DNA specificity" evidence="5">
    <location>
        <begin position="27"/>
        <end position="197"/>
    </location>
</feature>
<feature type="domain" description="Type I restriction modification DNA specificity" evidence="5">
    <location>
        <begin position="227"/>
        <end position="384"/>
    </location>
</feature>
<dbReference type="GO" id="GO:0009035">
    <property type="term" value="F:type I site-specific deoxyribonuclease activity"/>
    <property type="evidence" value="ECO:0007669"/>
    <property type="project" value="UniProtKB-EC"/>
</dbReference>
<evidence type="ECO:0000256" key="4">
    <source>
        <dbReference type="SAM" id="Coils"/>
    </source>
</evidence>
<dbReference type="GO" id="GO:0009307">
    <property type="term" value="P:DNA restriction-modification system"/>
    <property type="evidence" value="ECO:0007669"/>
    <property type="project" value="UniProtKB-KW"/>
</dbReference>
<keyword evidence="7" id="KW-1185">Reference proteome</keyword>
<dbReference type="GO" id="GO:0003677">
    <property type="term" value="F:DNA binding"/>
    <property type="evidence" value="ECO:0007669"/>
    <property type="project" value="UniProtKB-KW"/>
</dbReference>
<dbReference type="EMBL" id="FP929032">
    <property type="protein sequence ID" value="CBK64041.1"/>
    <property type="molecule type" value="Genomic_DNA"/>
</dbReference>
<name>D4IM79_9BACT</name>
<dbReference type="InterPro" id="IPR044946">
    <property type="entry name" value="Restrct_endonuc_typeI_TRD_sf"/>
</dbReference>
<dbReference type="HOGENOM" id="CLU_021095_0_3_10"/>
<evidence type="ECO:0000313" key="6">
    <source>
        <dbReference type="EMBL" id="CBK64041.1"/>
    </source>
</evidence>
<feature type="coiled-coil region" evidence="4">
    <location>
        <begin position="367"/>
        <end position="394"/>
    </location>
</feature>
<dbReference type="Pfam" id="PF01420">
    <property type="entry name" value="Methylase_S"/>
    <property type="match status" value="2"/>
</dbReference>
<keyword evidence="2" id="KW-0680">Restriction system</keyword>
<dbReference type="SUPFAM" id="SSF116734">
    <property type="entry name" value="DNA methylase specificity domain"/>
    <property type="match status" value="2"/>
</dbReference>
<dbReference type="CDD" id="cd17291">
    <property type="entry name" value="RMtype1_S_MgeORF438P-TRD-CR_like"/>
    <property type="match status" value="1"/>
</dbReference>
<keyword evidence="4" id="KW-0175">Coiled coil</keyword>
<dbReference type="Proteomes" id="UP000008794">
    <property type="component" value="Chromosome"/>
</dbReference>
<dbReference type="PANTHER" id="PTHR30408:SF12">
    <property type="entry name" value="TYPE I RESTRICTION ENZYME MJAVIII SPECIFICITY SUBUNIT"/>
    <property type="match status" value="1"/>
</dbReference>
<dbReference type="REBASE" id="28817">
    <property type="entry name" value="S1.AshWALORF16440P"/>
</dbReference>
<evidence type="ECO:0000259" key="5">
    <source>
        <dbReference type="Pfam" id="PF01420"/>
    </source>
</evidence>
<evidence type="ECO:0000313" key="7">
    <source>
        <dbReference type="Proteomes" id="UP000008794"/>
    </source>
</evidence>
<dbReference type="STRING" id="717959.AL1_16420"/>
<dbReference type="OrthoDB" id="2234796at2"/>
<dbReference type="EC" id="3.1.21.3" evidence="6"/>
<dbReference type="InterPro" id="IPR052021">
    <property type="entry name" value="Type-I_RS_S_subunit"/>
</dbReference>